<dbReference type="GO" id="GO:0016787">
    <property type="term" value="F:hydrolase activity"/>
    <property type="evidence" value="ECO:0007669"/>
    <property type="project" value="UniProtKB-KW"/>
</dbReference>
<dbReference type="Pfam" id="PF01850">
    <property type="entry name" value="PIN"/>
    <property type="match status" value="1"/>
</dbReference>
<dbReference type="HAMAP" id="MF_00265">
    <property type="entry name" value="VapC_Nob1"/>
    <property type="match status" value="1"/>
</dbReference>
<evidence type="ECO:0000256" key="5">
    <source>
        <dbReference type="ARBA" id="ARBA00022842"/>
    </source>
</evidence>
<feature type="domain" description="PIN" evidence="7">
    <location>
        <begin position="3"/>
        <end position="122"/>
    </location>
</feature>
<dbReference type="PANTHER" id="PTHR35901">
    <property type="entry name" value="RIBONUCLEASE VAPC3"/>
    <property type="match status" value="1"/>
</dbReference>
<dbReference type="GO" id="GO:0090729">
    <property type="term" value="F:toxin activity"/>
    <property type="evidence" value="ECO:0007669"/>
    <property type="project" value="UniProtKB-KW"/>
</dbReference>
<dbReference type="InterPro" id="IPR002716">
    <property type="entry name" value="PIN_dom"/>
</dbReference>
<protein>
    <recommendedName>
        <fullName evidence="6">Ribonuclease VapC</fullName>
        <shortName evidence="6">RNase VapC</shortName>
        <ecNumber evidence="6">3.1.-.-</ecNumber>
    </recommendedName>
    <alternativeName>
        <fullName evidence="6">Toxin VapC</fullName>
    </alternativeName>
</protein>
<evidence type="ECO:0000256" key="4">
    <source>
        <dbReference type="ARBA" id="ARBA00022801"/>
    </source>
</evidence>
<dbReference type="EC" id="3.1.-.-" evidence="6"/>
<comment type="function">
    <text evidence="6">Toxic component of a toxin-antitoxin (TA) system. An RNase.</text>
</comment>
<dbReference type="Gene3D" id="3.40.50.1010">
    <property type="entry name" value="5'-nuclease"/>
    <property type="match status" value="1"/>
</dbReference>
<dbReference type="GO" id="GO:0004540">
    <property type="term" value="F:RNA nuclease activity"/>
    <property type="evidence" value="ECO:0007669"/>
    <property type="project" value="InterPro"/>
</dbReference>
<sequence length="139" mass="15460">MWVVDASVAVKWFIEEPGWPAARAVLARGESLLAPDLIVVEASNTAWKKVKRQEMTSEQGEAMVRAIPLFFDRLTPSGSLAARAYVLANQLNHPVYDCLYLALAESEAVELITDDARLFAAVSRTALRKRIRLLAKFES</sequence>
<comment type="cofactor">
    <cofactor evidence="6">
        <name>Mg(2+)</name>
        <dbReference type="ChEBI" id="CHEBI:18420"/>
    </cofactor>
</comment>
<dbReference type="GO" id="GO:0000287">
    <property type="term" value="F:magnesium ion binding"/>
    <property type="evidence" value="ECO:0007669"/>
    <property type="project" value="UniProtKB-UniRule"/>
</dbReference>
<keyword evidence="4 6" id="KW-0378">Hydrolase</keyword>
<dbReference type="RefSeq" id="WP_289269100.1">
    <property type="nucleotide sequence ID" value="NZ_OX365700.1"/>
</dbReference>
<dbReference type="InterPro" id="IPR029060">
    <property type="entry name" value="PIN-like_dom_sf"/>
</dbReference>
<dbReference type="AlphaFoldDB" id="A0AA86T647"/>
<keyword evidence="2 6" id="KW-0540">Nuclease</keyword>
<dbReference type="InterPro" id="IPR051619">
    <property type="entry name" value="TypeII_TA_RNase_PINc/VapC"/>
</dbReference>
<evidence type="ECO:0000256" key="2">
    <source>
        <dbReference type="ARBA" id="ARBA00022722"/>
    </source>
</evidence>
<keyword evidence="6" id="KW-0800">Toxin</keyword>
<gene>
    <name evidence="6" type="primary">vapC</name>
    <name evidence="8" type="ORF">DNFV4_02801</name>
</gene>
<proteinExistence type="inferred from homology"/>
<evidence type="ECO:0000256" key="3">
    <source>
        <dbReference type="ARBA" id="ARBA00022723"/>
    </source>
</evidence>
<feature type="binding site" evidence="6">
    <location>
        <position position="5"/>
    </location>
    <ligand>
        <name>Mg(2+)</name>
        <dbReference type="ChEBI" id="CHEBI:18420"/>
    </ligand>
</feature>
<dbReference type="InterPro" id="IPR022907">
    <property type="entry name" value="VapC_family"/>
</dbReference>
<accession>A0AA86T647</accession>
<feature type="binding site" evidence="6">
    <location>
        <position position="97"/>
    </location>
    <ligand>
        <name>Mg(2+)</name>
        <dbReference type="ChEBI" id="CHEBI:18420"/>
    </ligand>
</feature>
<comment type="similarity">
    <text evidence="6">Belongs to the PINc/VapC protein family.</text>
</comment>
<dbReference type="PANTHER" id="PTHR35901:SF1">
    <property type="entry name" value="EXONUCLEASE VAPC9"/>
    <property type="match status" value="1"/>
</dbReference>
<dbReference type="EMBL" id="OX365700">
    <property type="protein sequence ID" value="CAI4032371.1"/>
    <property type="molecule type" value="Genomic_DNA"/>
</dbReference>
<dbReference type="InterPro" id="IPR044153">
    <property type="entry name" value="PIN_Pae0151-like"/>
</dbReference>
<evidence type="ECO:0000259" key="7">
    <source>
        <dbReference type="Pfam" id="PF01850"/>
    </source>
</evidence>
<keyword evidence="3 6" id="KW-0479">Metal-binding</keyword>
<name>A0AA86T647_9BACT</name>
<dbReference type="Proteomes" id="UP001179121">
    <property type="component" value="Chromosome"/>
</dbReference>
<evidence type="ECO:0000256" key="6">
    <source>
        <dbReference type="HAMAP-Rule" id="MF_00265"/>
    </source>
</evidence>
<reference evidence="8" key="1">
    <citation type="submission" date="2022-10" db="EMBL/GenBank/DDBJ databases">
        <authorList>
            <person name="Koch H."/>
        </authorList>
    </citation>
    <scope>NUCLEOTIDE SEQUENCE</scope>
    <source>
        <strain evidence="8">DNF</strain>
    </source>
</reference>
<keyword evidence="9" id="KW-1185">Reference proteome</keyword>
<organism evidence="8 9">
    <name type="scientific">Nitrospira tepida</name>
    <dbReference type="NCBI Taxonomy" id="2973512"/>
    <lineage>
        <taxon>Bacteria</taxon>
        <taxon>Pseudomonadati</taxon>
        <taxon>Nitrospirota</taxon>
        <taxon>Nitrospiria</taxon>
        <taxon>Nitrospirales</taxon>
        <taxon>Nitrospiraceae</taxon>
        <taxon>Nitrospira</taxon>
    </lineage>
</organism>
<keyword evidence="1 6" id="KW-1277">Toxin-antitoxin system</keyword>
<evidence type="ECO:0000313" key="8">
    <source>
        <dbReference type="EMBL" id="CAI4032371.1"/>
    </source>
</evidence>
<keyword evidence="5 6" id="KW-0460">Magnesium</keyword>
<dbReference type="SUPFAM" id="SSF88723">
    <property type="entry name" value="PIN domain-like"/>
    <property type="match status" value="1"/>
</dbReference>
<dbReference type="CDD" id="cd09873">
    <property type="entry name" value="PIN_Pae0151-like"/>
    <property type="match status" value="1"/>
</dbReference>
<evidence type="ECO:0000256" key="1">
    <source>
        <dbReference type="ARBA" id="ARBA00022649"/>
    </source>
</evidence>
<evidence type="ECO:0000313" key="9">
    <source>
        <dbReference type="Proteomes" id="UP001179121"/>
    </source>
</evidence>
<dbReference type="KEGG" id="nti:DNFV4_02801"/>